<dbReference type="InterPro" id="IPR001314">
    <property type="entry name" value="Peptidase_S1A"/>
</dbReference>
<dbReference type="PANTHER" id="PTHR24256">
    <property type="entry name" value="TRYPTASE-RELATED"/>
    <property type="match status" value="1"/>
</dbReference>
<organism evidence="3 4">
    <name type="scientific">Ostreobium quekettii</name>
    <dbReference type="NCBI Taxonomy" id="121088"/>
    <lineage>
        <taxon>Eukaryota</taxon>
        <taxon>Viridiplantae</taxon>
        <taxon>Chlorophyta</taxon>
        <taxon>core chlorophytes</taxon>
        <taxon>Ulvophyceae</taxon>
        <taxon>TCBD clade</taxon>
        <taxon>Bryopsidales</taxon>
        <taxon>Ostreobineae</taxon>
        <taxon>Ostreobiaceae</taxon>
        <taxon>Ostreobium</taxon>
    </lineage>
</organism>
<dbReference type="Proteomes" id="UP000708148">
    <property type="component" value="Unassembled WGS sequence"/>
</dbReference>
<dbReference type="GO" id="GO:0004252">
    <property type="term" value="F:serine-type endopeptidase activity"/>
    <property type="evidence" value="ECO:0007669"/>
    <property type="project" value="InterPro"/>
</dbReference>
<dbReference type="InterPro" id="IPR051487">
    <property type="entry name" value="Ser/Thr_Proteases_Immune/Dev"/>
</dbReference>
<sequence length="251" mass="26603">MVSLRDAADVHRCGGVLIDRGWVLTAAHCIDPRDQASLGLTPVTVIGDCNLRDLKTKNENGVIKAVRPESAFIHEGYTDSSDVGNDIALLRLREIDRPRQTPVALPSRDWKLAGGVNLVALGWGDGKIAELQQAPNLLFIENKFCNDPDLWNGIVSDSMMCAFSSGQDVCKGDGGGPLLEGHSPNGNVSAGFASADILVGITSFGMFADETGQRVECGSSSKPSVFTKVSSFLDWIEAKMKIKVSGGAGVG</sequence>
<dbReference type="SMART" id="SM00020">
    <property type="entry name" value="Tryp_SPc"/>
    <property type="match status" value="1"/>
</dbReference>
<reference evidence="3" key="1">
    <citation type="submission" date="2020-12" db="EMBL/GenBank/DDBJ databases">
        <authorList>
            <person name="Iha C."/>
        </authorList>
    </citation>
    <scope>NUCLEOTIDE SEQUENCE</scope>
</reference>
<feature type="domain" description="Peptidase S1" evidence="2">
    <location>
        <begin position="1"/>
        <end position="241"/>
    </location>
</feature>
<dbReference type="PROSITE" id="PS50240">
    <property type="entry name" value="TRYPSIN_DOM"/>
    <property type="match status" value="1"/>
</dbReference>
<evidence type="ECO:0000313" key="4">
    <source>
        <dbReference type="Proteomes" id="UP000708148"/>
    </source>
</evidence>
<proteinExistence type="predicted"/>
<name>A0A8S1IJZ4_9CHLO</name>
<dbReference type="InterPro" id="IPR009003">
    <property type="entry name" value="Peptidase_S1_PA"/>
</dbReference>
<accession>A0A8S1IJZ4</accession>
<keyword evidence="4" id="KW-1185">Reference proteome</keyword>
<dbReference type="InterPro" id="IPR018114">
    <property type="entry name" value="TRYPSIN_HIS"/>
</dbReference>
<dbReference type="SUPFAM" id="SSF50494">
    <property type="entry name" value="Trypsin-like serine proteases"/>
    <property type="match status" value="1"/>
</dbReference>
<protein>
    <recommendedName>
        <fullName evidence="2">Peptidase S1 domain-containing protein</fullName>
    </recommendedName>
</protein>
<dbReference type="InterPro" id="IPR043504">
    <property type="entry name" value="Peptidase_S1_PA_chymotrypsin"/>
</dbReference>
<evidence type="ECO:0000313" key="3">
    <source>
        <dbReference type="EMBL" id="CAD7694937.1"/>
    </source>
</evidence>
<evidence type="ECO:0000259" key="2">
    <source>
        <dbReference type="PROSITE" id="PS50240"/>
    </source>
</evidence>
<dbReference type="InterPro" id="IPR001254">
    <property type="entry name" value="Trypsin_dom"/>
</dbReference>
<dbReference type="AlphaFoldDB" id="A0A8S1IJZ4"/>
<dbReference type="CDD" id="cd00190">
    <property type="entry name" value="Tryp_SPc"/>
    <property type="match status" value="1"/>
</dbReference>
<dbReference type="OrthoDB" id="6339452at2759"/>
<keyword evidence="1" id="KW-1015">Disulfide bond</keyword>
<comment type="caution">
    <text evidence="3">The sequence shown here is derived from an EMBL/GenBank/DDBJ whole genome shotgun (WGS) entry which is preliminary data.</text>
</comment>
<dbReference type="PRINTS" id="PR00722">
    <property type="entry name" value="CHYMOTRYPSIN"/>
</dbReference>
<evidence type="ECO:0000256" key="1">
    <source>
        <dbReference type="ARBA" id="ARBA00023157"/>
    </source>
</evidence>
<dbReference type="Gene3D" id="2.40.10.10">
    <property type="entry name" value="Trypsin-like serine proteases"/>
    <property type="match status" value="2"/>
</dbReference>
<dbReference type="PROSITE" id="PS00134">
    <property type="entry name" value="TRYPSIN_HIS"/>
    <property type="match status" value="1"/>
</dbReference>
<gene>
    <name evidence="3" type="ORF">OSTQU699_LOCUS298</name>
</gene>
<dbReference type="EMBL" id="CAJHUC010000283">
    <property type="protein sequence ID" value="CAD7694937.1"/>
    <property type="molecule type" value="Genomic_DNA"/>
</dbReference>
<dbReference type="GO" id="GO:0006508">
    <property type="term" value="P:proteolysis"/>
    <property type="evidence" value="ECO:0007669"/>
    <property type="project" value="InterPro"/>
</dbReference>
<dbReference type="Pfam" id="PF00089">
    <property type="entry name" value="Trypsin"/>
    <property type="match status" value="1"/>
</dbReference>